<comment type="caution">
    <text evidence="12">The sequence shown here is derived from an EMBL/GenBank/DDBJ whole genome shotgun (WGS) entry which is preliminary data.</text>
</comment>
<keyword evidence="4" id="KW-0472">Membrane</keyword>
<dbReference type="PANTHER" id="PTHR16631">
    <property type="entry name" value="GLUCAN 1,3-BETA-GLUCOSIDASE"/>
    <property type="match status" value="1"/>
</dbReference>
<comment type="subcellular location">
    <subcellularLocation>
        <location evidence="1">Cell membrane</location>
    </subcellularLocation>
</comment>
<evidence type="ECO:0000256" key="10">
    <source>
        <dbReference type="ARBA" id="ARBA00042373"/>
    </source>
</evidence>
<evidence type="ECO:0000256" key="2">
    <source>
        <dbReference type="ARBA" id="ARBA00022475"/>
    </source>
</evidence>
<keyword evidence="5" id="KW-0325">Glycoprotein</keyword>
<evidence type="ECO:0000256" key="9">
    <source>
        <dbReference type="ARBA" id="ARBA00037649"/>
    </source>
</evidence>
<dbReference type="Proteomes" id="UP000240010">
    <property type="component" value="Unassembled WGS sequence"/>
</dbReference>
<dbReference type="GO" id="GO:0016787">
    <property type="term" value="F:hydrolase activity"/>
    <property type="evidence" value="ECO:0007669"/>
    <property type="project" value="UniProtKB-KW"/>
</dbReference>
<dbReference type="GO" id="GO:0005886">
    <property type="term" value="C:plasma membrane"/>
    <property type="evidence" value="ECO:0007669"/>
    <property type="project" value="UniProtKB-SubCell"/>
</dbReference>
<evidence type="ECO:0000256" key="5">
    <source>
        <dbReference type="ARBA" id="ARBA00023180"/>
    </source>
</evidence>
<evidence type="ECO:0000256" key="1">
    <source>
        <dbReference type="ARBA" id="ARBA00004236"/>
    </source>
</evidence>
<keyword evidence="6" id="KW-0119">Carbohydrate metabolism</keyword>
<proteinExistence type="predicted"/>
<dbReference type="SUPFAM" id="SSF51445">
    <property type="entry name" value="(Trans)glycosidases"/>
    <property type="match status" value="1"/>
</dbReference>
<evidence type="ECO:0000313" key="12">
    <source>
        <dbReference type="EMBL" id="PPK75045.1"/>
    </source>
</evidence>
<dbReference type="InterPro" id="IPR050732">
    <property type="entry name" value="Beta-glucan_modifiers"/>
</dbReference>
<keyword evidence="8" id="KW-0624">Polysaccharide degradation</keyword>
<evidence type="ECO:0000256" key="4">
    <source>
        <dbReference type="ARBA" id="ARBA00023136"/>
    </source>
</evidence>
<organism evidence="12 13">
    <name type="scientific">Methylobacter tundripaludum</name>
    <dbReference type="NCBI Taxonomy" id="173365"/>
    <lineage>
        <taxon>Bacteria</taxon>
        <taxon>Pseudomonadati</taxon>
        <taxon>Pseudomonadota</taxon>
        <taxon>Gammaproteobacteria</taxon>
        <taxon>Methylococcales</taxon>
        <taxon>Methylococcaceae</taxon>
        <taxon>Methylobacter</taxon>
    </lineage>
</organism>
<keyword evidence="3" id="KW-0378">Hydrolase</keyword>
<dbReference type="Gene3D" id="3.20.20.80">
    <property type="entry name" value="Glycosidases"/>
    <property type="match status" value="1"/>
</dbReference>
<comment type="function">
    <text evidence="9">Glucanases play a role in cell expansion during growth, in cell-cell fusion during mating, and in spore release during sporulation. This enzyme may be involved in beta-glucan degradation. Active on laminarin and lichenan.</text>
</comment>
<name>A0A2S6HC31_9GAMM</name>
<gene>
    <name evidence="12" type="ORF">B0F87_107289</name>
</gene>
<evidence type="ECO:0000256" key="6">
    <source>
        <dbReference type="ARBA" id="ARBA00023277"/>
    </source>
</evidence>
<keyword evidence="7" id="KW-0961">Cell wall biogenesis/degradation</keyword>
<dbReference type="GO" id="GO:0071555">
    <property type="term" value="P:cell wall organization"/>
    <property type="evidence" value="ECO:0007669"/>
    <property type="project" value="UniProtKB-KW"/>
</dbReference>
<evidence type="ECO:0000256" key="8">
    <source>
        <dbReference type="ARBA" id="ARBA00023326"/>
    </source>
</evidence>
<accession>A0A2S6HC31</accession>
<evidence type="ECO:0000313" key="13">
    <source>
        <dbReference type="Proteomes" id="UP000240010"/>
    </source>
</evidence>
<dbReference type="EMBL" id="PTIZ01000007">
    <property type="protein sequence ID" value="PPK75045.1"/>
    <property type="molecule type" value="Genomic_DNA"/>
</dbReference>
<evidence type="ECO:0000256" key="11">
    <source>
        <dbReference type="ARBA" id="ARBA00043078"/>
    </source>
</evidence>
<dbReference type="AlphaFoldDB" id="A0A2S6HC31"/>
<dbReference type="InterPro" id="IPR017853">
    <property type="entry name" value="GH"/>
</dbReference>
<dbReference type="GO" id="GO:0000272">
    <property type="term" value="P:polysaccharide catabolic process"/>
    <property type="evidence" value="ECO:0007669"/>
    <property type="project" value="UniProtKB-KW"/>
</dbReference>
<evidence type="ECO:0000256" key="7">
    <source>
        <dbReference type="ARBA" id="ARBA00023316"/>
    </source>
</evidence>
<reference evidence="12 13" key="1">
    <citation type="submission" date="2018-02" db="EMBL/GenBank/DDBJ databases">
        <title>Subsurface microbial communities from deep shales in Ohio and West Virginia, USA.</title>
        <authorList>
            <person name="Wrighton K."/>
        </authorList>
    </citation>
    <scope>NUCLEOTIDE SEQUENCE [LARGE SCALE GENOMIC DNA]</scope>
    <source>
        <strain evidence="12 13">OWC-DMM</strain>
    </source>
</reference>
<dbReference type="PANTHER" id="PTHR16631:SF17">
    <property type="entry name" value="GLUCAN ENDO-1,3-BETA-GLUCOSIDASE BTGC"/>
    <property type="match status" value="1"/>
</dbReference>
<protein>
    <recommendedName>
        <fullName evidence="11">Endo-1,3-beta-glucanase btgC</fullName>
    </recommendedName>
    <alternativeName>
        <fullName evidence="10">Laminarinase btgC</fullName>
    </alternativeName>
</protein>
<keyword evidence="2" id="KW-1003">Cell membrane</keyword>
<evidence type="ECO:0000256" key="3">
    <source>
        <dbReference type="ARBA" id="ARBA00022801"/>
    </source>
</evidence>
<sequence length="359" mass="40087">MRAFSAAEIIFQSFGAHGTPYFPLHLIIAVEGFMKQLLSFIVISMMLVVCQNASAREKATKPAKPSALQCAAFSPYVGKLNPDYGAHPSKELIDQLLDKLIKETPFRCIMTYGVMNGLEYTFAAAEARHIKVIAIIWLDNDIAVNSRSITAGIEVAKAYPKTIIKLSCGSEVRTRHNYAFDGEISRCISALREAGVVQPITTIDTWWEWCNRVSPCHITNFGAQVDWIGINVFPWWENKHSDVLPCTPASKAADFHIARIEQLRRTYPGKEIILTEFGWPNGPEGGIETNKFTQQRCGVAGKKNQALVVKSTFKKLAEKGWPGVVFEAFSENWKPAEEGDFGNFWGVCQGEPPYTCLRF</sequence>